<dbReference type="AlphaFoldDB" id="A0A9P0F286"/>
<evidence type="ECO:0000313" key="2">
    <source>
        <dbReference type="EMBL" id="CAH0386600.1"/>
    </source>
</evidence>
<evidence type="ECO:0000256" key="1">
    <source>
        <dbReference type="SAM" id="SignalP"/>
    </source>
</evidence>
<sequence>MYASLVIFPALVALAAGQYAFPFAFGGDTPEVAHAKSMHAAAHASAILRNAGYAYRVRRDVSNVDTPEMDPSAKPLHHQIETSPCACEGEGEGCQCSKRKRQLMGIMTVQPYGYTGMTSPLIYRIRRDADQDDAEFTRDRRQVMYSGNPYYYGYTALTSPVVYRIRRDDDQGDVETNKEKRQLLYSGSPYGYYGYSSPFYARSGLGYSAYYG</sequence>
<gene>
    <name evidence="2" type="ORF">BEMITA_LOCUS5692</name>
</gene>
<dbReference type="Proteomes" id="UP001152759">
    <property type="component" value="Chromosome 3"/>
</dbReference>
<evidence type="ECO:0000313" key="3">
    <source>
        <dbReference type="Proteomes" id="UP001152759"/>
    </source>
</evidence>
<dbReference type="KEGG" id="btab:109031037"/>
<dbReference type="EMBL" id="OU963864">
    <property type="protein sequence ID" value="CAH0386600.1"/>
    <property type="molecule type" value="Genomic_DNA"/>
</dbReference>
<proteinExistence type="predicted"/>
<feature type="signal peptide" evidence="1">
    <location>
        <begin position="1"/>
        <end position="17"/>
    </location>
</feature>
<feature type="chain" id="PRO_5040185481" evidence="1">
    <location>
        <begin position="18"/>
        <end position="212"/>
    </location>
</feature>
<keyword evidence="1" id="KW-0732">Signal</keyword>
<organism evidence="2 3">
    <name type="scientific">Bemisia tabaci</name>
    <name type="common">Sweetpotato whitefly</name>
    <name type="synonym">Aleurodes tabaci</name>
    <dbReference type="NCBI Taxonomy" id="7038"/>
    <lineage>
        <taxon>Eukaryota</taxon>
        <taxon>Metazoa</taxon>
        <taxon>Ecdysozoa</taxon>
        <taxon>Arthropoda</taxon>
        <taxon>Hexapoda</taxon>
        <taxon>Insecta</taxon>
        <taxon>Pterygota</taxon>
        <taxon>Neoptera</taxon>
        <taxon>Paraneoptera</taxon>
        <taxon>Hemiptera</taxon>
        <taxon>Sternorrhyncha</taxon>
        <taxon>Aleyrodoidea</taxon>
        <taxon>Aleyrodidae</taxon>
        <taxon>Aleyrodinae</taxon>
        <taxon>Bemisia</taxon>
    </lineage>
</organism>
<keyword evidence="3" id="KW-1185">Reference proteome</keyword>
<reference evidence="2" key="1">
    <citation type="submission" date="2021-12" db="EMBL/GenBank/DDBJ databases">
        <authorList>
            <person name="King R."/>
        </authorList>
    </citation>
    <scope>NUCLEOTIDE SEQUENCE</scope>
</reference>
<protein>
    <submittedName>
        <fullName evidence="2">Uncharacterized protein</fullName>
    </submittedName>
</protein>
<accession>A0A9P0F286</accession>
<name>A0A9P0F286_BEMTA</name>